<feature type="transmembrane region" description="Helical" evidence="1">
    <location>
        <begin position="12"/>
        <end position="29"/>
    </location>
</feature>
<reference evidence="2 3" key="1">
    <citation type="journal article" date="2022" name="bioRxiv">
        <title>Genomics of Preaxostyla Flagellates Illuminates Evolutionary Transitions and the Path Towards Mitochondrial Loss.</title>
        <authorList>
            <person name="Novak L.V.F."/>
            <person name="Treitli S.C."/>
            <person name="Pyrih J."/>
            <person name="Halakuc P."/>
            <person name="Pipaliya S.V."/>
            <person name="Vacek V."/>
            <person name="Brzon O."/>
            <person name="Soukal P."/>
            <person name="Eme L."/>
            <person name="Dacks J.B."/>
            <person name="Karnkowska A."/>
            <person name="Elias M."/>
            <person name="Hampl V."/>
        </authorList>
    </citation>
    <scope>NUCLEOTIDE SEQUENCE [LARGE SCALE GENOMIC DNA]</scope>
    <source>
        <strain evidence="2">NAU3</strain>
        <tissue evidence="2">Gut</tissue>
    </source>
</reference>
<evidence type="ECO:0000256" key="1">
    <source>
        <dbReference type="SAM" id="Phobius"/>
    </source>
</evidence>
<keyword evidence="1" id="KW-0812">Transmembrane</keyword>
<comment type="caution">
    <text evidence="2">The sequence shown here is derived from an EMBL/GenBank/DDBJ whole genome shotgun (WGS) entry which is preliminary data.</text>
</comment>
<evidence type="ECO:0000313" key="3">
    <source>
        <dbReference type="Proteomes" id="UP001281761"/>
    </source>
</evidence>
<name>A0ABQ9Y081_9EUKA</name>
<proteinExistence type="predicted"/>
<keyword evidence="1" id="KW-0472">Membrane</keyword>
<dbReference type="Proteomes" id="UP001281761">
    <property type="component" value="Unassembled WGS sequence"/>
</dbReference>
<organism evidence="2 3">
    <name type="scientific">Blattamonas nauphoetae</name>
    <dbReference type="NCBI Taxonomy" id="2049346"/>
    <lineage>
        <taxon>Eukaryota</taxon>
        <taxon>Metamonada</taxon>
        <taxon>Preaxostyla</taxon>
        <taxon>Oxymonadida</taxon>
        <taxon>Blattamonas</taxon>
    </lineage>
</organism>
<evidence type="ECO:0000313" key="2">
    <source>
        <dbReference type="EMBL" id="KAK2957146.1"/>
    </source>
</evidence>
<feature type="transmembrane region" description="Helical" evidence="1">
    <location>
        <begin position="41"/>
        <end position="70"/>
    </location>
</feature>
<accession>A0ABQ9Y081</accession>
<keyword evidence="1" id="KW-1133">Transmembrane helix</keyword>
<sequence length="120" mass="13494">MKNSILPQGPCLFKVIFIALILQLVISLMNQQYYLDDRGGWIALLGLMSIIIASQELMVIYFGVAAVSVVIDIIRICMKTHWLSDSMGAFMGYTIAQIVLRLGTALCFLLVVRRTRELQL</sequence>
<feature type="transmembrane region" description="Helical" evidence="1">
    <location>
        <begin position="90"/>
        <end position="112"/>
    </location>
</feature>
<keyword evidence="3" id="KW-1185">Reference proteome</keyword>
<protein>
    <submittedName>
        <fullName evidence="2">Uncharacterized protein</fullName>
    </submittedName>
</protein>
<gene>
    <name evidence="2" type="ORF">BLNAU_7976</name>
</gene>
<dbReference type="EMBL" id="JARBJD010000049">
    <property type="protein sequence ID" value="KAK2957146.1"/>
    <property type="molecule type" value="Genomic_DNA"/>
</dbReference>